<dbReference type="InterPro" id="IPR050697">
    <property type="entry name" value="Adenylyl/Guanylyl_Cyclase_3/4"/>
</dbReference>
<accession>A0A366X630</accession>
<proteinExistence type="predicted"/>
<dbReference type="PANTHER" id="PTHR43081:SF19">
    <property type="entry name" value="PH-SENSITIVE ADENYLATE CYCLASE RV1264"/>
    <property type="match status" value="1"/>
</dbReference>
<dbReference type="SMART" id="SM00044">
    <property type="entry name" value="CYCc"/>
    <property type="match status" value="1"/>
</dbReference>
<gene>
    <name evidence="2" type="ORF">DS909_03040</name>
</gene>
<feature type="domain" description="Guanylate cyclase" evidence="1">
    <location>
        <begin position="24"/>
        <end position="140"/>
    </location>
</feature>
<reference evidence="2 3" key="1">
    <citation type="submission" date="2018-07" db="EMBL/GenBank/DDBJ databases">
        <title>Modular assembly of carbohydrate-degrading microbial communities in the ocean.</title>
        <authorList>
            <person name="Enke T.N."/>
            <person name="Datta M.S."/>
            <person name="Schwartzman J.A."/>
            <person name="Cermak N."/>
            <person name="Schmitz D.A."/>
            <person name="Barrere J."/>
            <person name="Cordero O.X."/>
        </authorList>
    </citation>
    <scope>NUCLEOTIDE SEQUENCE [LARGE SCALE GENOMIC DNA]</scope>
    <source>
        <strain evidence="2 3">C3M10</strain>
    </source>
</reference>
<dbReference type="EMBL" id="QOCE01000009">
    <property type="protein sequence ID" value="RBW60939.1"/>
    <property type="molecule type" value="Genomic_DNA"/>
</dbReference>
<evidence type="ECO:0000313" key="3">
    <source>
        <dbReference type="Proteomes" id="UP000252706"/>
    </source>
</evidence>
<dbReference type="InterPro" id="IPR019734">
    <property type="entry name" value="TPR_rpt"/>
</dbReference>
<dbReference type="Gene3D" id="3.40.50.10610">
    <property type="entry name" value="ABC-type transport auxiliary lipoprotein component"/>
    <property type="match status" value="1"/>
</dbReference>
<dbReference type="Gene3D" id="3.30.70.1230">
    <property type="entry name" value="Nucleotide cyclase"/>
    <property type="match status" value="1"/>
</dbReference>
<dbReference type="InterPro" id="IPR001054">
    <property type="entry name" value="A/G_cyclase"/>
</dbReference>
<dbReference type="SMART" id="SM00028">
    <property type="entry name" value="TPR"/>
    <property type="match status" value="5"/>
</dbReference>
<name>A0A366X630_9RHOB</name>
<dbReference type="Pfam" id="PF13432">
    <property type="entry name" value="TPR_16"/>
    <property type="match status" value="1"/>
</dbReference>
<dbReference type="GO" id="GO:0004016">
    <property type="term" value="F:adenylate cyclase activity"/>
    <property type="evidence" value="ECO:0007669"/>
    <property type="project" value="UniProtKB-ARBA"/>
</dbReference>
<organism evidence="2 3">
    <name type="scientific">Phaeobacter gallaeciensis</name>
    <dbReference type="NCBI Taxonomy" id="60890"/>
    <lineage>
        <taxon>Bacteria</taxon>
        <taxon>Pseudomonadati</taxon>
        <taxon>Pseudomonadota</taxon>
        <taxon>Alphaproteobacteria</taxon>
        <taxon>Rhodobacterales</taxon>
        <taxon>Roseobacteraceae</taxon>
        <taxon>Phaeobacter</taxon>
    </lineage>
</organism>
<dbReference type="SUPFAM" id="SSF55073">
    <property type="entry name" value="Nucleotide cyclase"/>
    <property type="match status" value="1"/>
</dbReference>
<dbReference type="RefSeq" id="WP_113821971.1">
    <property type="nucleotide sequence ID" value="NZ_QOCE01000009.1"/>
</dbReference>
<dbReference type="InterPro" id="IPR011990">
    <property type="entry name" value="TPR-like_helical_dom_sf"/>
</dbReference>
<evidence type="ECO:0000313" key="2">
    <source>
        <dbReference type="EMBL" id="RBW60939.1"/>
    </source>
</evidence>
<dbReference type="OrthoDB" id="9807521at2"/>
<dbReference type="InterPro" id="IPR029787">
    <property type="entry name" value="Nucleotide_cyclase"/>
</dbReference>
<dbReference type="Pfam" id="PF00211">
    <property type="entry name" value="Guanylate_cyc"/>
    <property type="match status" value="1"/>
</dbReference>
<comment type="caution">
    <text evidence="2">The sequence shown here is derived from an EMBL/GenBank/DDBJ whole genome shotgun (WGS) entry which is preliminary data.</text>
</comment>
<dbReference type="CDD" id="cd07302">
    <property type="entry name" value="CHD"/>
    <property type="match status" value="1"/>
</dbReference>
<dbReference type="Proteomes" id="UP000252706">
    <property type="component" value="Unassembled WGS sequence"/>
</dbReference>
<dbReference type="PANTHER" id="PTHR43081">
    <property type="entry name" value="ADENYLATE CYCLASE, TERMINAL-DIFFERENTIATION SPECIFIC-RELATED"/>
    <property type="match status" value="1"/>
</dbReference>
<dbReference type="AlphaFoldDB" id="A0A366X630"/>
<dbReference type="Gene3D" id="1.25.40.10">
    <property type="entry name" value="Tetratricopeptide repeat domain"/>
    <property type="match status" value="1"/>
</dbReference>
<protein>
    <recommendedName>
        <fullName evidence="1">Guanylate cyclase domain-containing protein</fullName>
    </recommendedName>
</protein>
<evidence type="ECO:0000259" key="1">
    <source>
        <dbReference type="PROSITE" id="PS50125"/>
    </source>
</evidence>
<sequence>MVGTRANLSREVFGIKSLQRSFETIVFADVVDSVRLIDSDEEGTVQRWLSFVDAVELDISERKCGRVVKRLGDGIMLEFGDPIDAVRGALKMRQDLAKVNQRDPKLQRIEIRIGIHTGEVLRGPDSDLYGKDVNIAARLAAAAKPADVMASASVRDALANSVDAEFEDIGPVFLKNVPNPVHAFRVVPPHEVARVMPMMSSEDLLPTIAVLPLVVRNSDEASVWGDMLTDDLITALSRSHRMHVISRLSTVGISIQKYEPSKLSETLGADFLLSGSCSVGKNRHVLDLSLTRARVGRVIWSERIEVEAAEVLKKNVIFSELANQIHLAILDLEMKRAVSHPVPTLDSYEILMASVALMHRLSPTDFNRAGELLDALIERIPHNPVPLSWKSRWHVLKVVQGWATNRTEEARQALNLTHRALDLDPTNSGALIAEGFVQTNLFHDLDEAEELYNSALEYEPSEATGRALRGTLYAFRGDGARAVRDAERSLLLAPRDPHRFFFQCLAGSASLVAEDYPRALELIKSSLRLNRLHMSSHRMLAVTEWRLGNQLAARRALEKILRLDPGFTVSKWKRSTPSADLPVGQAFAETLKEIGVSD</sequence>
<dbReference type="GO" id="GO:0006171">
    <property type="term" value="P:cAMP biosynthetic process"/>
    <property type="evidence" value="ECO:0007669"/>
    <property type="project" value="TreeGrafter"/>
</dbReference>
<dbReference type="PROSITE" id="PS50125">
    <property type="entry name" value="GUANYLATE_CYCLASE_2"/>
    <property type="match status" value="1"/>
</dbReference>
<dbReference type="SUPFAM" id="SSF48452">
    <property type="entry name" value="TPR-like"/>
    <property type="match status" value="1"/>
</dbReference>
<dbReference type="GO" id="GO:0035556">
    <property type="term" value="P:intracellular signal transduction"/>
    <property type="evidence" value="ECO:0007669"/>
    <property type="project" value="InterPro"/>
</dbReference>